<gene>
    <name evidence="1" type="ORF">IHE45_14G037800</name>
</gene>
<name>A0ACB7URB3_DIOAL</name>
<evidence type="ECO:0000313" key="2">
    <source>
        <dbReference type="Proteomes" id="UP000827976"/>
    </source>
</evidence>
<dbReference type="Proteomes" id="UP000827976">
    <property type="component" value="Chromosome 14"/>
</dbReference>
<dbReference type="EMBL" id="CM037024">
    <property type="protein sequence ID" value="KAH7663209.1"/>
    <property type="molecule type" value="Genomic_DNA"/>
</dbReference>
<comment type="caution">
    <text evidence="1">The sequence shown here is derived from an EMBL/GenBank/DDBJ whole genome shotgun (WGS) entry which is preliminary data.</text>
</comment>
<protein>
    <submittedName>
        <fullName evidence="1">Beta-galactosidase protein</fullName>
        <ecNumber evidence="1">3.2.1.23</ecNumber>
    </submittedName>
</protein>
<evidence type="ECO:0000313" key="1">
    <source>
        <dbReference type="EMBL" id="KAH7663209.1"/>
    </source>
</evidence>
<accession>A0ACB7URB3</accession>
<reference evidence="2" key="1">
    <citation type="journal article" date="2022" name="Nat. Commun.">
        <title>Chromosome evolution and the genetic basis of agronomically important traits in greater yam.</title>
        <authorList>
            <person name="Bredeson J.V."/>
            <person name="Lyons J.B."/>
            <person name="Oniyinde I.O."/>
            <person name="Okereke N.R."/>
            <person name="Kolade O."/>
            <person name="Nnabue I."/>
            <person name="Nwadili C.O."/>
            <person name="Hribova E."/>
            <person name="Parker M."/>
            <person name="Nwogha J."/>
            <person name="Shu S."/>
            <person name="Carlson J."/>
            <person name="Kariba R."/>
            <person name="Muthemba S."/>
            <person name="Knop K."/>
            <person name="Barton G.J."/>
            <person name="Sherwood A.V."/>
            <person name="Lopez-Montes A."/>
            <person name="Asiedu R."/>
            <person name="Jamnadass R."/>
            <person name="Muchugi A."/>
            <person name="Goodstein D."/>
            <person name="Egesi C.N."/>
            <person name="Featherston J."/>
            <person name="Asfaw A."/>
            <person name="Simpson G.G."/>
            <person name="Dolezel J."/>
            <person name="Hendre P.S."/>
            <person name="Van Deynze A."/>
            <person name="Kumar P.L."/>
            <person name="Obidiegwu J.E."/>
            <person name="Bhattacharjee R."/>
            <person name="Rokhsar D.S."/>
        </authorList>
    </citation>
    <scope>NUCLEOTIDE SEQUENCE [LARGE SCALE GENOMIC DNA]</scope>
    <source>
        <strain evidence="2">cv. TDa95/00328</strain>
    </source>
</reference>
<keyword evidence="1" id="KW-0326">Glycosidase</keyword>
<sequence>MARLFNHVCLLTFLVIVLCLSFAKGAKTLGVSYDGRSLIINGRRELIFSGSIHYPRSTPDVWPELIARAKRGGLNAIDTYVFWNVHEPAQGKYNFEGRYDLVKFLKLIQRHKMYAILRLGPFIQAEWNYGGFPYWLREINNITFRSDNPPFKNQMQKFTNHIVKMMKDEKLFAPQGGPIILSQIENEYSMVQAAFKESGSRYIEWAAKMAIGLKTGVPWIMCKQTNAPQEVISACNGRNCGDTFKGPGSPKKPTLWTENWTAQYRVFGDPPSQRSAEDLAYAVARFFSKSGGTLVNYYMYHGGTNLGRGSADFVTTRYYDEAPLDEFGLQKEPKWGHLKDLHHALALSRKALLWGVRSNEKLGQDVEAWVYELPKHNVCAAFLTNYHSRLDKSVNFRGVDYFLPHRSISVLPDCKTVVFNTQKVNAQHNARTYHPSKEANKHSSWQMYHERIPSFRRTSLKSMTPLELMDLTKDTTDYAWYITRFHLEDEDLPIRRDIKPVIQISNLGHAMHVFVNGKYIGMGHGNKVEKAFVFQRPVRLRPGVNHIAILGMIVGLPDNGPYLERRMLGLHVVTIQGLNTGTLDLTANTWAHKVGMDGELKNIFDPRETDNVKWTRASKGSQVTWYKRTFDAPHGDDPVIVDMSSMGKGWIWINGESIGRYWTSYESVLGTPTQSEYHIPRPFLKPKDNLLVIFEEHWGNPNKVQIKTVSRDNICTIVSEFHPAQVKSWTRENSHIRTVSDDLKPTAHLKCSKGKVIKSIAFASYGNPQGACGNFTVGTCHSKQAKIVAEKVCLGKPSCTLPISNEAYQTDPRCPGTTRTLAIQAKCSRHAA</sequence>
<organism evidence="1 2">
    <name type="scientific">Dioscorea alata</name>
    <name type="common">Purple yam</name>
    <dbReference type="NCBI Taxonomy" id="55571"/>
    <lineage>
        <taxon>Eukaryota</taxon>
        <taxon>Viridiplantae</taxon>
        <taxon>Streptophyta</taxon>
        <taxon>Embryophyta</taxon>
        <taxon>Tracheophyta</taxon>
        <taxon>Spermatophyta</taxon>
        <taxon>Magnoliopsida</taxon>
        <taxon>Liliopsida</taxon>
        <taxon>Dioscoreales</taxon>
        <taxon>Dioscoreaceae</taxon>
        <taxon>Dioscorea</taxon>
    </lineage>
</organism>
<keyword evidence="1" id="KW-0378">Hydrolase</keyword>
<keyword evidence="2" id="KW-1185">Reference proteome</keyword>
<dbReference type="EC" id="3.2.1.23" evidence="1"/>
<proteinExistence type="predicted"/>